<evidence type="ECO:0000256" key="2">
    <source>
        <dbReference type="ARBA" id="ARBA00023004"/>
    </source>
</evidence>
<evidence type="ECO:0000313" key="6">
    <source>
        <dbReference type="EMBL" id="KAK3037133.1"/>
    </source>
</evidence>
<keyword evidence="2" id="KW-0408">Iron</keyword>
<evidence type="ECO:0000256" key="1">
    <source>
        <dbReference type="ARBA" id="ARBA00022723"/>
    </source>
</evidence>
<accession>A0AA88X5A9</accession>
<dbReference type="EMBL" id="JAVXUP010000128">
    <property type="protein sequence ID" value="KAK3037133.1"/>
    <property type="molecule type" value="Genomic_DNA"/>
</dbReference>
<proteinExistence type="predicted"/>
<feature type="domain" description="Aconitase/3-isopropylmalate dehydratase large subunit alpha/beta/alpha" evidence="4">
    <location>
        <begin position="4"/>
        <end position="48"/>
    </location>
</feature>
<dbReference type="SUPFAM" id="SSF53732">
    <property type="entry name" value="Aconitase iron-sulfur domain"/>
    <property type="match status" value="1"/>
</dbReference>
<dbReference type="InterPro" id="IPR054722">
    <property type="entry name" value="PolX-like_BBD"/>
</dbReference>
<comment type="caution">
    <text evidence="6">The sequence shown here is derived from an EMBL/GenBank/DDBJ whole genome shotgun (WGS) entry which is preliminary data.</text>
</comment>
<keyword evidence="3" id="KW-0411">Iron-sulfur</keyword>
<evidence type="ECO:0000259" key="5">
    <source>
        <dbReference type="Pfam" id="PF22936"/>
    </source>
</evidence>
<feature type="domain" description="Retrovirus-related Pol polyprotein from transposon TNT 1-94-like beta-barrel" evidence="5">
    <location>
        <begin position="50"/>
        <end position="110"/>
    </location>
</feature>
<sequence>MLGVPPASGIVHRNTLLELCSTQMGCYIYPDSVFGTDSHTTMIDGLGVADIDSSVNSHIIMGNGSIVKAKGKGTIAIQAKEATKYIRDVLLVPDLEQNLLSVGQLVEHGYMVHFEDNGCKIYDKRDGKKVMANVKME</sequence>
<gene>
    <name evidence="6" type="ORF">RJ639_031020</name>
</gene>
<evidence type="ECO:0000313" key="7">
    <source>
        <dbReference type="Proteomes" id="UP001188597"/>
    </source>
</evidence>
<reference evidence="6" key="1">
    <citation type="submission" date="2022-12" db="EMBL/GenBank/DDBJ databases">
        <title>Draft genome assemblies for two species of Escallonia (Escalloniales).</title>
        <authorList>
            <person name="Chanderbali A."/>
            <person name="Dervinis C."/>
            <person name="Anghel I."/>
            <person name="Soltis D."/>
            <person name="Soltis P."/>
            <person name="Zapata F."/>
        </authorList>
    </citation>
    <scope>NUCLEOTIDE SEQUENCE</scope>
    <source>
        <strain evidence="6">UCBG64.0493</strain>
        <tissue evidence="6">Leaf</tissue>
    </source>
</reference>
<dbReference type="Pfam" id="PF00330">
    <property type="entry name" value="Aconitase"/>
    <property type="match status" value="1"/>
</dbReference>
<dbReference type="Proteomes" id="UP001188597">
    <property type="component" value="Unassembled WGS sequence"/>
</dbReference>
<dbReference type="GO" id="GO:0051536">
    <property type="term" value="F:iron-sulfur cluster binding"/>
    <property type="evidence" value="ECO:0007669"/>
    <property type="project" value="UniProtKB-KW"/>
</dbReference>
<dbReference type="InterPro" id="IPR015931">
    <property type="entry name" value="Acnase/IPM_dHydase_lsu_aba_1/3"/>
</dbReference>
<dbReference type="Gene3D" id="3.30.499.10">
    <property type="entry name" value="Aconitase, domain 3"/>
    <property type="match status" value="1"/>
</dbReference>
<name>A0AA88X5A9_9ASTE</name>
<keyword evidence="1" id="KW-0479">Metal-binding</keyword>
<dbReference type="InterPro" id="IPR001030">
    <property type="entry name" value="Acoase/IPM_deHydtase_lsu_aba"/>
</dbReference>
<evidence type="ECO:0000259" key="4">
    <source>
        <dbReference type="Pfam" id="PF00330"/>
    </source>
</evidence>
<dbReference type="GO" id="GO:0046872">
    <property type="term" value="F:metal ion binding"/>
    <property type="evidence" value="ECO:0007669"/>
    <property type="project" value="UniProtKB-KW"/>
</dbReference>
<organism evidence="6 7">
    <name type="scientific">Escallonia herrerae</name>
    <dbReference type="NCBI Taxonomy" id="1293975"/>
    <lineage>
        <taxon>Eukaryota</taxon>
        <taxon>Viridiplantae</taxon>
        <taxon>Streptophyta</taxon>
        <taxon>Embryophyta</taxon>
        <taxon>Tracheophyta</taxon>
        <taxon>Spermatophyta</taxon>
        <taxon>Magnoliopsida</taxon>
        <taxon>eudicotyledons</taxon>
        <taxon>Gunneridae</taxon>
        <taxon>Pentapetalae</taxon>
        <taxon>asterids</taxon>
        <taxon>campanulids</taxon>
        <taxon>Escalloniales</taxon>
        <taxon>Escalloniaceae</taxon>
        <taxon>Escallonia</taxon>
    </lineage>
</organism>
<evidence type="ECO:0008006" key="8">
    <source>
        <dbReference type="Google" id="ProtNLM"/>
    </source>
</evidence>
<evidence type="ECO:0000256" key="3">
    <source>
        <dbReference type="ARBA" id="ARBA00023014"/>
    </source>
</evidence>
<dbReference type="InterPro" id="IPR036008">
    <property type="entry name" value="Aconitase_4Fe-4S_dom"/>
</dbReference>
<dbReference type="AlphaFoldDB" id="A0AA88X5A9"/>
<dbReference type="Pfam" id="PF22936">
    <property type="entry name" value="Pol_BBD"/>
    <property type="match status" value="1"/>
</dbReference>
<protein>
    <recommendedName>
        <fullName evidence="8">Aconitase/3-isopropylmalate dehydratase large subunit alpha/beta/alpha domain-containing protein</fullName>
    </recommendedName>
</protein>
<keyword evidence="7" id="KW-1185">Reference proteome</keyword>